<organism evidence="2">
    <name type="scientific">viral metagenome</name>
    <dbReference type="NCBI Taxonomy" id="1070528"/>
    <lineage>
        <taxon>unclassified sequences</taxon>
        <taxon>metagenomes</taxon>
        <taxon>organismal metagenomes</taxon>
    </lineage>
</organism>
<reference evidence="2" key="1">
    <citation type="submission" date="2020-03" db="EMBL/GenBank/DDBJ databases">
        <title>The deep terrestrial virosphere.</title>
        <authorList>
            <person name="Holmfeldt K."/>
            <person name="Nilsson E."/>
            <person name="Simone D."/>
            <person name="Lopez-Fernandez M."/>
            <person name="Wu X."/>
            <person name="de Brujin I."/>
            <person name="Lundin D."/>
            <person name="Andersson A."/>
            <person name="Bertilsson S."/>
            <person name="Dopson M."/>
        </authorList>
    </citation>
    <scope>NUCLEOTIDE SEQUENCE</scope>
    <source>
        <strain evidence="2">MM415A00233</strain>
        <strain evidence="1">MM415B00478</strain>
    </source>
</reference>
<proteinExistence type="predicted"/>
<protein>
    <submittedName>
        <fullName evidence="2">Uncharacterized protein</fullName>
    </submittedName>
</protein>
<evidence type="ECO:0000313" key="2">
    <source>
        <dbReference type="EMBL" id="QJA84023.1"/>
    </source>
</evidence>
<sequence>MATIAKSSIRGNAAMSITTDAIATGRYFQLVSVGLAFSVAPTSSESFTVTLNAAAGEDHDMLLYSVDPAASVATDILYQPDAPIYLAAGDYLDIAYANTDNRTWAVQVVWREVY</sequence>
<dbReference type="EMBL" id="MT142522">
    <property type="protein sequence ID" value="QJA84023.1"/>
    <property type="molecule type" value="Genomic_DNA"/>
</dbReference>
<accession>A0A6M3KPL1</accession>
<gene>
    <name evidence="2" type="ORF">MM415A00233_0025</name>
    <name evidence="1" type="ORF">MM415B00478_0046</name>
</gene>
<name>A0A6M3KPL1_9ZZZZ</name>
<dbReference type="AlphaFoldDB" id="A0A6M3KPL1"/>
<evidence type="ECO:0000313" key="1">
    <source>
        <dbReference type="EMBL" id="QJA64649.1"/>
    </source>
</evidence>
<dbReference type="EMBL" id="MT141523">
    <property type="protein sequence ID" value="QJA64649.1"/>
    <property type="molecule type" value="Genomic_DNA"/>
</dbReference>